<feature type="domain" description="EamA" evidence="3">
    <location>
        <begin position="145"/>
        <end position="274"/>
    </location>
</feature>
<proteinExistence type="inferred from homology"/>
<keyword evidence="5" id="KW-1185">Reference proteome</keyword>
<sequence>MLSLVALGSSLVWGTSDFAAGLVSRRRPPVAVVGWTQGLALVVLTAVVLGVHGTSVPGGGWYPWAVGAGLAGTTGLVCFYTALSTGTMGVVAPIAGLGVVVPVVLGVLGGERPAASAWAGMAVAVVGVTLASGPELRAGLSVRPVALAAVAALGFGFGLFFLDRGARESTLMTLWGMRSTSLLVLLLLALLLRSAGGVRARETPWLLVIGCGDLAANALFALASARGQVSVASVLASLYPVVTVVLARFVLDERLQRVQQVGVALAVVGAVLIAA</sequence>
<comment type="similarity">
    <text evidence="1">Belongs to the EamA transporter family.</text>
</comment>
<gene>
    <name evidence="4" type="ORF">KC207_03975</name>
</gene>
<dbReference type="InterPro" id="IPR037185">
    <property type="entry name" value="EmrE-like"/>
</dbReference>
<dbReference type="PANTHER" id="PTHR22911:SF137">
    <property type="entry name" value="SOLUTE CARRIER FAMILY 35 MEMBER G2-RELATED"/>
    <property type="match status" value="1"/>
</dbReference>
<dbReference type="EMBL" id="JAGSNF010000003">
    <property type="protein sequence ID" value="MBR7742446.1"/>
    <property type="molecule type" value="Genomic_DNA"/>
</dbReference>
<evidence type="ECO:0000256" key="2">
    <source>
        <dbReference type="SAM" id="Phobius"/>
    </source>
</evidence>
<accession>A0A941HZN9</accession>
<feature type="transmembrane region" description="Helical" evidence="2">
    <location>
        <begin position="229"/>
        <end position="251"/>
    </location>
</feature>
<dbReference type="AlphaFoldDB" id="A0A941HZN9"/>
<keyword evidence="2" id="KW-0472">Membrane</keyword>
<keyword evidence="2" id="KW-1133">Transmembrane helix</keyword>
<evidence type="ECO:0000313" key="5">
    <source>
        <dbReference type="Proteomes" id="UP000677016"/>
    </source>
</evidence>
<dbReference type="PANTHER" id="PTHR22911">
    <property type="entry name" value="ACYL-MALONYL CONDENSING ENZYME-RELATED"/>
    <property type="match status" value="1"/>
</dbReference>
<dbReference type="Proteomes" id="UP000677016">
    <property type="component" value="Unassembled WGS sequence"/>
</dbReference>
<evidence type="ECO:0000313" key="4">
    <source>
        <dbReference type="EMBL" id="MBR7742446.1"/>
    </source>
</evidence>
<feature type="transmembrane region" description="Helical" evidence="2">
    <location>
        <begin position="115"/>
        <end position="133"/>
    </location>
</feature>
<dbReference type="InterPro" id="IPR000620">
    <property type="entry name" value="EamA_dom"/>
</dbReference>
<protein>
    <submittedName>
        <fullName evidence="4">EamA family transporter</fullName>
    </submittedName>
</protein>
<feature type="transmembrane region" description="Helical" evidence="2">
    <location>
        <begin position="204"/>
        <end position="222"/>
    </location>
</feature>
<dbReference type="RefSeq" id="WP_211601576.1">
    <property type="nucleotide sequence ID" value="NZ_JAGSNF010000003.1"/>
</dbReference>
<dbReference type="SUPFAM" id="SSF103481">
    <property type="entry name" value="Multidrug resistance efflux transporter EmrE"/>
    <property type="match status" value="2"/>
</dbReference>
<feature type="transmembrane region" description="Helical" evidence="2">
    <location>
        <begin position="89"/>
        <end position="108"/>
    </location>
</feature>
<feature type="domain" description="EamA" evidence="3">
    <location>
        <begin position="4"/>
        <end position="132"/>
    </location>
</feature>
<comment type="caution">
    <text evidence="4">The sequence shown here is derived from an EMBL/GenBank/DDBJ whole genome shotgun (WGS) entry which is preliminary data.</text>
</comment>
<name>A0A941HZN9_9MICO</name>
<evidence type="ECO:0000256" key="1">
    <source>
        <dbReference type="ARBA" id="ARBA00007362"/>
    </source>
</evidence>
<dbReference type="GO" id="GO:0016020">
    <property type="term" value="C:membrane"/>
    <property type="evidence" value="ECO:0007669"/>
    <property type="project" value="InterPro"/>
</dbReference>
<dbReference type="Pfam" id="PF00892">
    <property type="entry name" value="EamA"/>
    <property type="match status" value="2"/>
</dbReference>
<feature type="transmembrane region" description="Helical" evidence="2">
    <location>
        <begin position="29"/>
        <end position="49"/>
    </location>
</feature>
<feature type="transmembrane region" description="Helical" evidence="2">
    <location>
        <begin position="174"/>
        <end position="192"/>
    </location>
</feature>
<dbReference type="Gene3D" id="1.10.3730.20">
    <property type="match status" value="1"/>
</dbReference>
<organism evidence="4 5">
    <name type="scientific">Phycicoccus avicenniae</name>
    <dbReference type="NCBI Taxonomy" id="2828860"/>
    <lineage>
        <taxon>Bacteria</taxon>
        <taxon>Bacillati</taxon>
        <taxon>Actinomycetota</taxon>
        <taxon>Actinomycetes</taxon>
        <taxon>Micrococcales</taxon>
        <taxon>Intrasporangiaceae</taxon>
        <taxon>Phycicoccus</taxon>
    </lineage>
</organism>
<evidence type="ECO:0000259" key="3">
    <source>
        <dbReference type="Pfam" id="PF00892"/>
    </source>
</evidence>
<keyword evidence="2" id="KW-0812">Transmembrane</keyword>
<reference evidence="4" key="1">
    <citation type="submission" date="2021-04" db="EMBL/GenBank/DDBJ databases">
        <title>Phycicoccus avicenniae sp. nov., a novel endophytic actinomycetes isolated from branch of Avicennia mariana.</title>
        <authorList>
            <person name="Tuo L."/>
        </authorList>
    </citation>
    <scope>NUCLEOTIDE SEQUENCE</scope>
    <source>
        <strain evidence="4">BSK3Z-2</strain>
    </source>
</reference>
<feature type="transmembrane region" description="Helical" evidence="2">
    <location>
        <begin position="145"/>
        <end position="162"/>
    </location>
</feature>
<feature type="transmembrane region" description="Helical" evidence="2">
    <location>
        <begin position="61"/>
        <end position="83"/>
    </location>
</feature>